<evidence type="ECO:0000256" key="2">
    <source>
        <dbReference type="ARBA" id="ARBA00022679"/>
    </source>
</evidence>
<keyword evidence="3 10" id="KW-0479">Metal-binding</keyword>
<keyword evidence="13" id="KW-1185">Reference proteome</keyword>
<gene>
    <name evidence="10 12" type="primary">acpS</name>
    <name evidence="12" type="ORF">C4900_06395</name>
</gene>
<evidence type="ECO:0000259" key="11">
    <source>
        <dbReference type="Pfam" id="PF01648"/>
    </source>
</evidence>
<evidence type="ECO:0000256" key="4">
    <source>
        <dbReference type="ARBA" id="ARBA00022832"/>
    </source>
</evidence>
<dbReference type="Gene3D" id="3.90.470.20">
    <property type="entry name" value="4'-phosphopantetheinyl transferase domain"/>
    <property type="match status" value="1"/>
</dbReference>
<evidence type="ECO:0000256" key="3">
    <source>
        <dbReference type="ARBA" id="ARBA00022723"/>
    </source>
</evidence>
<keyword evidence="10" id="KW-0963">Cytoplasm</keyword>
<dbReference type="NCBIfam" id="TIGR00516">
    <property type="entry name" value="acpS"/>
    <property type="match status" value="1"/>
</dbReference>
<dbReference type="GO" id="GO:0006633">
    <property type="term" value="P:fatty acid biosynthetic process"/>
    <property type="evidence" value="ECO:0007669"/>
    <property type="project" value="UniProtKB-UniRule"/>
</dbReference>
<name>A0A368HIX4_9GAMM</name>
<protein>
    <recommendedName>
        <fullName evidence="10">Holo-[acyl-carrier-protein] synthase</fullName>
        <shortName evidence="10">Holo-ACP synthase</shortName>
        <ecNumber evidence="10">2.7.8.7</ecNumber>
    </recommendedName>
    <alternativeName>
        <fullName evidence="10">4'-phosphopantetheinyl transferase AcpS</fullName>
    </alternativeName>
</protein>
<feature type="binding site" evidence="10">
    <location>
        <position position="8"/>
    </location>
    <ligand>
        <name>Mg(2+)</name>
        <dbReference type="ChEBI" id="CHEBI:18420"/>
    </ligand>
</feature>
<dbReference type="SUPFAM" id="SSF56214">
    <property type="entry name" value="4'-phosphopantetheinyl transferase"/>
    <property type="match status" value="1"/>
</dbReference>
<dbReference type="EMBL" id="PSYR01000001">
    <property type="protein sequence ID" value="RCN59326.1"/>
    <property type="molecule type" value="Genomic_DNA"/>
</dbReference>
<keyword evidence="5 10" id="KW-0460">Magnesium</keyword>
<sequence length="126" mass="13456">MILGIGTDIVQVARLKAGLARFGERYAHRILDDGEYGEFATSARPEHFLAKRFAAKEAAAKALGTGFRGTFGLRDIRVTHDGLGCPRLVLAGGAHAHAARLGVRAMHITLSDEADYAVAFVILEGP</sequence>
<keyword evidence="4 10" id="KW-0276">Fatty acid metabolism</keyword>
<dbReference type="InterPro" id="IPR002582">
    <property type="entry name" value="ACPS"/>
</dbReference>
<dbReference type="InterPro" id="IPR004568">
    <property type="entry name" value="Ppantetheine-prot_Trfase_dom"/>
</dbReference>
<evidence type="ECO:0000313" key="12">
    <source>
        <dbReference type="EMBL" id="RCN59326.1"/>
    </source>
</evidence>
<dbReference type="OrthoDB" id="517356at2"/>
<evidence type="ECO:0000256" key="1">
    <source>
        <dbReference type="ARBA" id="ARBA00022516"/>
    </source>
</evidence>
<comment type="similarity">
    <text evidence="10">Belongs to the P-Pant transferase superfamily. AcpS family.</text>
</comment>
<organism evidence="12 13">
    <name type="scientific">Acidiferrobacter thiooxydans</name>
    <dbReference type="NCBI Taxonomy" id="163359"/>
    <lineage>
        <taxon>Bacteria</taxon>
        <taxon>Pseudomonadati</taxon>
        <taxon>Pseudomonadota</taxon>
        <taxon>Gammaproteobacteria</taxon>
        <taxon>Acidiferrobacterales</taxon>
        <taxon>Acidiferrobacteraceae</taxon>
        <taxon>Acidiferrobacter</taxon>
    </lineage>
</organism>
<evidence type="ECO:0000256" key="10">
    <source>
        <dbReference type="HAMAP-Rule" id="MF_00101"/>
    </source>
</evidence>
<comment type="catalytic activity">
    <reaction evidence="8 10">
        <text>apo-[ACP] + CoA = holo-[ACP] + adenosine 3',5'-bisphosphate + H(+)</text>
        <dbReference type="Rhea" id="RHEA:12068"/>
        <dbReference type="Rhea" id="RHEA-COMP:9685"/>
        <dbReference type="Rhea" id="RHEA-COMP:9690"/>
        <dbReference type="ChEBI" id="CHEBI:15378"/>
        <dbReference type="ChEBI" id="CHEBI:29999"/>
        <dbReference type="ChEBI" id="CHEBI:57287"/>
        <dbReference type="ChEBI" id="CHEBI:58343"/>
        <dbReference type="ChEBI" id="CHEBI:64479"/>
        <dbReference type="EC" id="2.7.8.7"/>
    </reaction>
</comment>
<dbReference type="InterPro" id="IPR008278">
    <property type="entry name" value="4-PPantetheinyl_Trfase_dom"/>
</dbReference>
<feature type="domain" description="4'-phosphopantetheinyl transferase" evidence="11">
    <location>
        <begin position="4"/>
        <end position="120"/>
    </location>
</feature>
<dbReference type="RefSeq" id="WP_114282686.1">
    <property type="nucleotide sequence ID" value="NZ_PSYR01000001.1"/>
</dbReference>
<dbReference type="GO" id="GO:0008897">
    <property type="term" value="F:holo-[acyl-carrier-protein] synthase activity"/>
    <property type="evidence" value="ECO:0007669"/>
    <property type="project" value="UniProtKB-UniRule"/>
</dbReference>
<dbReference type="GO" id="GO:0005737">
    <property type="term" value="C:cytoplasm"/>
    <property type="evidence" value="ECO:0007669"/>
    <property type="project" value="UniProtKB-SubCell"/>
</dbReference>
<feature type="binding site" evidence="10">
    <location>
        <position position="57"/>
    </location>
    <ligand>
        <name>Mg(2+)</name>
        <dbReference type="ChEBI" id="CHEBI:18420"/>
    </ligand>
</feature>
<evidence type="ECO:0000256" key="8">
    <source>
        <dbReference type="ARBA" id="ARBA00050875"/>
    </source>
</evidence>
<evidence type="ECO:0000256" key="5">
    <source>
        <dbReference type="ARBA" id="ARBA00022842"/>
    </source>
</evidence>
<accession>A0A368HIX4</accession>
<evidence type="ECO:0000256" key="9">
    <source>
        <dbReference type="ARBA" id="ARBA00054726"/>
    </source>
</evidence>
<dbReference type="GO" id="GO:0000287">
    <property type="term" value="F:magnesium ion binding"/>
    <property type="evidence" value="ECO:0007669"/>
    <property type="project" value="UniProtKB-UniRule"/>
</dbReference>
<comment type="caution">
    <text evidence="12">The sequence shown here is derived from an EMBL/GenBank/DDBJ whole genome shotgun (WGS) entry which is preliminary data.</text>
</comment>
<keyword evidence="6 10" id="KW-0443">Lipid metabolism</keyword>
<dbReference type="EC" id="2.7.8.7" evidence="10"/>
<comment type="function">
    <text evidence="9">Transfers the 4'-phosphopantetheine moiety from coenzyme A to the 'Ser-36' of acyl-carrier-protein.</text>
</comment>
<dbReference type="InterPro" id="IPR037143">
    <property type="entry name" value="4-PPantetheinyl_Trfase_dom_sf"/>
</dbReference>
<keyword evidence="2 10" id="KW-0808">Transferase</keyword>
<dbReference type="FunFam" id="3.90.470.20:FF:000001">
    <property type="entry name" value="Holo-[acyl-carrier-protein] synthase"/>
    <property type="match status" value="1"/>
</dbReference>
<keyword evidence="7 10" id="KW-0275">Fatty acid biosynthesis</keyword>
<keyword evidence="1 10" id="KW-0444">Lipid biosynthesis</keyword>
<dbReference type="HAMAP" id="MF_00101">
    <property type="entry name" value="AcpS"/>
    <property type="match status" value="1"/>
</dbReference>
<comment type="cofactor">
    <cofactor evidence="10">
        <name>Mg(2+)</name>
        <dbReference type="ChEBI" id="CHEBI:18420"/>
    </cofactor>
</comment>
<evidence type="ECO:0000256" key="6">
    <source>
        <dbReference type="ARBA" id="ARBA00023098"/>
    </source>
</evidence>
<comment type="subcellular location">
    <subcellularLocation>
        <location evidence="10">Cytoplasm</location>
    </subcellularLocation>
</comment>
<comment type="function">
    <text evidence="10">Transfers the 4'-phosphopantetheine moiety from coenzyme A to a Ser of acyl-carrier-protein.</text>
</comment>
<proteinExistence type="inferred from homology"/>
<evidence type="ECO:0000256" key="7">
    <source>
        <dbReference type="ARBA" id="ARBA00023160"/>
    </source>
</evidence>
<dbReference type="Proteomes" id="UP000253250">
    <property type="component" value="Unassembled WGS sequence"/>
</dbReference>
<dbReference type="Pfam" id="PF01648">
    <property type="entry name" value="ACPS"/>
    <property type="match status" value="1"/>
</dbReference>
<dbReference type="AlphaFoldDB" id="A0A368HIX4"/>
<reference evidence="12 13" key="1">
    <citation type="submission" date="2018-02" db="EMBL/GenBank/DDBJ databases">
        <title>Insights into the biology of acidophilic members of the Acidiferrobacteraceae family derived from comparative genomic analyses.</title>
        <authorList>
            <person name="Issotta F."/>
            <person name="Thyssen C."/>
            <person name="Mena C."/>
            <person name="Moya A."/>
            <person name="Bellenberg S."/>
            <person name="Sproer C."/>
            <person name="Covarrubias P.C."/>
            <person name="Sand W."/>
            <person name="Quatrini R."/>
            <person name="Vera M."/>
        </authorList>
    </citation>
    <scope>NUCLEOTIDE SEQUENCE [LARGE SCALE GENOMIC DNA]</scope>
    <source>
        <strain evidence="13">m-1</strain>
    </source>
</reference>
<dbReference type="NCBIfam" id="TIGR00556">
    <property type="entry name" value="pantethn_trn"/>
    <property type="match status" value="1"/>
</dbReference>
<evidence type="ECO:0000313" key="13">
    <source>
        <dbReference type="Proteomes" id="UP000253250"/>
    </source>
</evidence>